<accession>A0A9D4N8R7</accession>
<feature type="transmembrane region" description="Helical" evidence="1">
    <location>
        <begin position="77"/>
        <end position="96"/>
    </location>
</feature>
<dbReference type="AlphaFoldDB" id="A0A9D4N8R7"/>
<reference evidence="2" key="2">
    <citation type="submission" date="2020-11" db="EMBL/GenBank/DDBJ databases">
        <authorList>
            <person name="McCartney M.A."/>
            <person name="Auch B."/>
            <person name="Kono T."/>
            <person name="Mallez S."/>
            <person name="Becker A."/>
            <person name="Gohl D.M."/>
            <person name="Silverstein K.A.T."/>
            <person name="Koren S."/>
            <person name="Bechman K.B."/>
            <person name="Herman A."/>
            <person name="Abrahante J.E."/>
            <person name="Garbe J."/>
        </authorList>
    </citation>
    <scope>NUCLEOTIDE SEQUENCE</scope>
    <source>
        <strain evidence="2">Duluth1</strain>
        <tissue evidence="2">Whole animal</tissue>
    </source>
</reference>
<keyword evidence="1" id="KW-0812">Transmembrane</keyword>
<evidence type="ECO:0000313" key="2">
    <source>
        <dbReference type="EMBL" id="KAH3891843.1"/>
    </source>
</evidence>
<gene>
    <name evidence="2" type="ORF">DPMN_015951</name>
</gene>
<evidence type="ECO:0000256" key="1">
    <source>
        <dbReference type="SAM" id="Phobius"/>
    </source>
</evidence>
<name>A0A9D4N8R7_DREPO</name>
<reference evidence="2" key="1">
    <citation type="journal article" date="2019" name="bioRxiv">
        <title>The Genome of the Zebra Mussel, Dreissena polymorpha: A Resource for Invasive Species Research.</title>
        <authorList>
            <person name="McCartney M.A."/>
            <person name="Auch B."/>
            <person name="Kono T."/>
            <person name="Mallez S."/>
            <person name="Zhang Y."/>
            <person name="Obille A."/>
            <person name="Becker A."/>
            <person name="Abrahante J.E."/>
            <person name="Garbe J."/>
            <person name="Badalamenti J.P."/>
            <person name="Herman A."/>
            <person name="Mangelson H."/>
            <person name="Liachko I."/>
            <person name="Sullivan S."/>
            <person name="Sone E.D."/>
            <person name="Koren S."/>
            <person name="Silverstein K.A.T."/>
            <person name="Beckman K.B."/>
            <person name="Gohl D.M."/>
        </authorList>
    </citation>
    <scope>NUCLEOTIDE SEQUENCE</scope>
    <source>
        <strain evidence="2">Duluth1</strain>
        <tissue evidence="2">Whole animal</tissue>
    </source>
</reference>
<dbReference type="Proteomes" id="UP000828390">
    <property type="component" value="Unassembled WGS sequence"/>
</dbReference>
<proteinExistence type="predicted"/>
<dbReference type="EMBL" id="JAIWYP010000001">
    <property type="protein sequence ID" value="KAH3891843.1"/>
    <property type="molecule type" value="Genomic_DNA"/>
</dbReference>
<protein>
    <submittedName>
        <fullName evidence="2">Uncharacterized protein</fullName>
    </submittedName>
</protein>
<organism evidence="2 3">
    <name type="scientific">Dreissena polymorpha</name>
    <name type="common">Zebra mussel</name>
    <name type="synonym">Mytilus polymorpha</name>
    <dbReference type="NCBI Taxonomy" id="45954"/>
    <lineage>
        <taxon>Eukaryota</taxon>
        <taxon>Metazoa</taxon>
        <taxon>Spiralia</taxon>
        <taxon>Lophotrochozoa</taxon>
        <taxon>Mollusca</taxon>
        <taxon>Bivalvia</taxon>
        <taxon>Autobranchia</taxon>
        <taxon>Heteroconchia</taxon>
        <taxon>Euheterodonta</taxon>
        <taxon>Imparidentia</taxon>
        <taxon>Neoheterodontei</taxon>
        <taxon>Myida</taxon>
        <taxon>Dreissenoidea</taxon>
        <taxon>Dreissenidae</taxon>
        <taxon>Dreissena</taxon>
    </lineage>
</organism>
<feature type="transmembrane region" description="Helical" evidence="1">
    <location>
        <begin position="102"/>
        <end position="121"/>
    </location>
</feature>
<keyword evidence="1" id="KW-0472">Membrane</keyword>
<sequence length="152" mass="17304">MSSQRARNVSPKEEMRRLNYDDITNEDTSFYDYAARLQTGGLDSHIDMTLQEMAVGNSEPEKKTMCESAKFRRIKSLTLTACFLMGCSVYLGFAVYLNPSESVFVCIVGALIFMFSVNALASGRFFSCIQRYATKVKKCVKLKNSRRVFVRR</sequence>
<evidence type="ECO:0000313" key="3">
    <source>
        <dbReference type="Proteomes" id="UP000828390"/>
    </source>
</evidence>
<keyword evidence="1" id="KW-1133">Transmembrane helix</keyword>
<comment type="caution">
    <text evidence="2">The sequence shown here is derived from an EMBL/GenBank/DDBJ whole genome shotgun (WGS) entry which is preliminary data.</text>
</comment>
<keyword evidence="3" id="KW-1185">Reference proteome</keyword>